<proteinExistence type="predicted"/>
<name>A0A7K1TLI3_9BACT</name>
<comment type="caution">
    <text evidence="1">The sequence shown here is derived from an EMBL/GenBank/DDBJ whole genome shotgun (WGS) entry which is preliminary data.</text>
</comment>
<organism evidence="1 2">
    <name type="scientific">Hymenobacter ginkgonis</name>
    <dbReference type="NCBI Taxonomy" id="2682976"/>
    <lineage>
        <taxon>Bacteria</taxon>
        <taxon>Pseudomonadati</taxon>
        <taxon>Bacteroidota</taxon>
        <taxon>Cytophagia</taxon>
        <taxon>Cytophagales</taxon>
        <taxon>Hymenobacteraceae</taxon>
        <taxon>Hymenobacter</taxon>
    </lineage>
</organism>
<gene>
    <name evidence="1" type="ORF">GO988_23345</name>
</gene>
<dbReference type="RefSeq" id="WP_157570052.1">
    <property type="nucleotide sequence ID" value="NZ_WQKZ01000013.1"/>
</dbReference>
<accession>A0A7K1TLI3</accession>
<sequence>MLILLAGLAPHLVILFNIPLNSLVLGVAWHTAPDSPAPGSHLLHPQWLL</sequence>
<dbReference type="AlphaFoldDB" id="A0A7K1TLI3"/>
<evidence type="ECO:0000313" key="1">
    <source>
        <dbReference type="EMBL" id="MVN79279.1"/>
    </source>
</evidence>
<reference evidence="1 2" key="1">
    <citation type="submission" date="2019-12" db="EMBL/GenBank/DDBJ databases">
        <title>Hymenobacter sp. HMF4947 Genome sequencing and assembly.</title>
        <authorList>
            <person name="Kang H."/>
            <person name="Cha I."/>
            <person name="Kim H."/>
            <person name="Joh K."/>
        </authorList>
    </citation>
    <scope>NUCLEOTIDE SEQUENCE [LARGE SCALE GENOMIC DNA]</scope>
    <source>
        <strain evidence="1 2">HMF4947</strain>
    </source>
</reference>
<dbReference type="EMBL" id="WQKZ01000013">
    <property type="protein sequence ID" value="MVN79279.1"/>
    <property type="molecule type" value="Genomic_DNA"/>
</dbReference>
<protein>
    <submittedName>
        <fullName evidence="1">Uncharacterized protein</fullName>
    </submittedName>
</protein>
<dbReference type="Proteomes" id="UP000441336">
    <property type="component" value="Unassembled WGS sequence"/>
</dbReference>
<keyword evidence="2" id="KW-1185">Reference proteome</keyword>
<evidence type="ECO:0000313" key="2">
    <source>
        <dbReference type="Proteomes" id="UP000441336"/>
    </source>
</evidence>